<evidence type="ECO:0000313" key="2">
    <source>
        <dbReference type="Proteomes" id="UP000004994"/>
    </source>
</evidence>
<keyword evidence="2" id="KW-1185">Reference proteome</keyword>
<dbReference type="InParanoid" id="A0A3Q7HIH8"/>
<reference evidence="1" key="1">
    <citation type="journal article" date="2012" name="Nature">
        <title>The tomato genome sequence provides insights into fleshy fruit evolution.</title>
        <authorList>
            <consortium name="Tomato Genome Consortium"/>
        </authorList>
    </citation>
    <scope>NUCLEOTIDE SEQUENCE [LARGE SCALE GENOMIC DNA]</scope>
    <source>
        <strain evidence="1">cv. Heinz 1706</strain>
    </source>
</reference>
<accession>A0A3Q7HIH8</accession>
<name>A0A3Q7HIH8_SOLLC</name>
<proteinExistence type="predicted"/>
<reference evidence="1" key="2">
    <citation type="submission" date="2019-01" db="UniProtKB">
        <authorList>
            <consortium name="EnsemblPlants"/>
        </authorList>
    </citation>
    <scope>IDENTIFICATION</scope>
    <source>
        <strain evidence="1">cv. Heinz 1706</strain>
    </source>
</reference>
<dbReference type="EnsemblPlants" id="Solyc08g013754.1.1">
    <property type="protein sequence ID" value="Solyc08g013754.1.1"/>
    <property type="gene ID" value="Solyc08g013754.1"/>
</dbReference>
<dbReference type="AlphaFoldDB" id="A0A3Q7HIH8"/>
<evidence type="ECO:0000313" key="1">
    <source>
        <dbReference type="EnsemblPlants" id="Solyc08g013754.1.1"/>
    </source>
</evidence>
<protein>
    <submittedName>
        <fullName evidence="1">Uncharacterized protein</fullName>
    </submittedName>
</protein>
<dbReference type="Proteomes" id="UP000004994">
    <property type="component" value="Chromosome 8"/>
</dbReference>
<dbReference type="Gramene" id="Solyc08g013754.1.1">
    <property type="protein sequence ID" value="Solyc08g013754.1.1"/>
    <property type="gene ID" value="Solyc08g013754.1"/>
</dbReference>
<sequence length="103" mass="11864">MMMYMYIHSLDYCAFEILVLLAGLMPNPKTSISIISSRPLRCPEEECNTIVEKDESSCCWVVLFSDSTEIINKSLSSQIFICVISGDFYFCTIAWKKLEDERK</sequence>
<organism evidence="1">
    <name type="scientific">Solanum lycopersicum</name>
    <name type="common">Tomato</name>
    <name type="synonym">Lycopersicon esculentum</name>
    <dbReference type="NCBI Taxonomy" id="4081"/>
    <lineage>
        <taxon>Eukaryota</taxon>
        <taxon>Viridiplantae</taxon>
        <taxon>Streptophyta</taxon>
        <taxon>Embryophyta</taxon>
        <taxon>Tracheophyta</taxon>
        <taxon>Spermatophyta</taxon>
        <taxon>Magnoliopsida</taxon>
        <taxon>eudicotyledons</taxon>
        <taxon>Gunneridae</taxon>
        <taxon>Pentapetalae</taxon>
        <taxon>asterids</taxon>
        <taxon>lamiids</taxon>
        <taxon>Solanales</taxon>
        <taxon>Solanaceae</taxon>
        <taxon>Solanoideae</taxon>
        <taxon>Solaneae</taxon>
        <taxon>Solanum</taxon>
        <taxon>Solanum subgen. Lycopersicon</taxon>
    </lineage>
</organism>